<keyword evidence="4" id="KW-0460">Magnesium</keyword>
<dbReference type="AlphaFoldDB" id="A0A0G3H812"/>
<evidence type="ECO:0000256" key="2">
    <source>
        <dbReference type="ARBA" id="ARBA00022723"/>
    </source>
</evidence>
<dbReference type="InterPro" id="IPR002716">
    <property type="entry name" value="PIN_dom"/>
</dbReference>
<reference evidence="7 8" key="1">
    <citation type="journal article" date="2015" name="Genome Announc.">
        <title>Complete Genome Sequence of the Type Strain Corynebacterium testudinoris DSM 44614, Recovered from Necrotic Lesions in the Mouth of a Tortoise.</title>
        <authorList>
            <person name="Ruckert C."/>
            <person name="Kriete M."/>
            <person name="Jaenicke S."/>
            <person name="Winkler A."/>
            <person name="Tauch A."/>
        </authorList>
    </citation>
    <scope>NUCLEOTIDE SEQUENCE [LARGE SCALE GENOMIC DNA]</scope>
    <source>
        <strain evidence="7 8">DSM 44614</strain>
    </source>
</reference>
<dbReference type="GO" id="GO:0016787">
    <property type="term" value="F:hydrolase activity"/>
    <property type="evidence" value="ECO:0007669"/>
    <property type="project" value="UniProtKB-KW"/>
</dbReference>
<keyword evidence="8" id="KW-1185">Reference proteome</keyword>
<dbReference type="InterPro" id="IPR058652">
    <property type="entry name" value="VapC50_C"/>
</dbReference>
<evidence type="ECO:0000313" key="7">
    <source>
        <dbReference type="EMBL" id="AKK07973.1"/>
    </source>
</evidence>
<evidence type="ECO:0000313" key="8">
    <source>
        <dbReference type="Proteomes" id="UP000035540"/>
    </source>
</evidence>
<evidence type="ECO:0000256" key="1">
    <source>
        <dbReference type="ARBA" id="ARBA00022722"/>
    </source>
</evidence>
<dbReference type="RefSeq" id="WP_047252407.1">
    <property type="nucleotide sequence ID" value="NZ_CP011545.1"/>
</dbReference>
<evidence type="ECO:0000256" key="3">
    <source>
        <dbReference type="ARBA" id="ARBA00022801"/>
    </source>
</evidence>
<dbReference type="Pfam" id="PF26343">
    <property type="entry name" value="VapC50_C"/>
    <property type="match status" value="1"/>
</dbReference>
<dbReference type="KEGG" id="cted:CTEST_02590"/>
<feature type="domain" description="PIN" evidence="5">
    <location>
        <begin position="6"/>
        <end position="96"/>
    </location>
</feature>
<organism evidence="7 8">
    <name type="scientific">Corynebacterium testudinoris</name>
    <dbReference type="NCBI Taxonomy" id="136857"/>
    <lineage>
        <taxon>Bacteria</taxon>
        <taxon>Bacillati</taxon>
        <taxon>Actinomycetota</taxon>
        <taxon>Actinomycetes</taxon>
        <taxon>Mycobacteriales</taxon>
        <taxon>Corynebacteriaceae</taxon>
        <taxon>Corynebacterium</taxon>
    </lineage>
</organism>
<gene>
    <name evidence="7" type="ORF">CTEST_02590</name>
</gene>
<evidence type="ECO:0000256" key="4">
    <source>
        <dbReference type="ARBA" id="ARBA00022842"/>
    </source>
</evidence>
<dbReference type="OrthoDB" id="113459at2"/>
<sequence length="167" mass="18730">MRDILIRVAGIGIFRARWTNEILDEVFRNLQANRPDIDPEKFRRTRQLMCRAIDDCLVTGYEGLVESLILPDPDDRHVLAAAIKCGAQVIVTENKRDFPQHVMNQYDIEIQGADEFLCDQIDLHSTLVTQAVTYATAAFKNPPKTINDVLDSLARSGAPNAAALLRP</sequence>
<evidence type="ECO:0000259" key="6">
    <source>
        <dbReference type="Pfam" id="PF26343"/>
    </source>
</evidence>
<proteinExistence type="predicted"/>
<evidence type="ECO:0000259" key="5">
    <source>
        <dbReference type="Pfam" id="PF13470"/>
    </source>
</evidence>
<dbReference type="Pfam" id="PF13470">
    <property type="entry name" value="PIN_3"/>
    <property type="match status" value="1"/>
</dbReference>
<keyword evidence="2" id="KW-0479">Metal-binding</keyword>
<keyword evidence="1" id="KW-0540">Nuclease</keyword>
<keyword evidence="3" id="KW-0378">Hydrolase</keyword>
<dbReference type="GO" id="GO:0046872">
    <property type="term" value="F:metal ion binding"/>
    <property type="evidence" value="ECO:0007669"/>
    <property type="project" value="UniProtKB-KW"/>
</dbReference>
<feature type="domain" description="VapC50 C-terminal" evidence="6">
    <location>
        <begin position="113"/>
        <end position="167"/>
    </location>
</feature>
<dbReference type="GO" id="GO:0004518">
    <property type="term" value="F:nuclease activity"/>
    <property type="evidence" value="ECO:0007669"/>
    <property type="project" value="UniProtKB-KW"/>
</dbReference>
<dbReference type="PATRIC" id="fig|136857.5.peg.508"/>
<dbReference type="EMBL" id="CP011545">
    <property type="protein sequence ID" value="AKK07973.1"/>
    <property type="molecule type" value="Genomic_DNA"/>
</dbReference>
<protein>
    <submittedName>
        <fullName evidence="7">PIN domain</fullName>
    </submittedName>
</protein>
<dbReference type="Proteomes" id="UP000035540">
    <property type="component" value="Chromosome"/>
</dbReference>
<reference evidence="8" key="2">
    <citation type="submission" date="2015-05" db="EMBL/GenBank/DDBJ databases">
        <title>Complete genome sequence of Corynebacterium testudinoris DSM 44614, recovered from necrotic lesions in the mouth of a tortoise.</title>
        <authorList>
            <person name="Ruckert C."/>
            <person name="Albersmeier A."/>
            <person name="Winkler A."/>
            <person name="Tauch A."/>
        </authorList>
    </citation>
    <scope>NUCLEOTIDE SEQUENCE [LARGE SCALE GENOMIC DNA]</scope>
    <source>
        <strain evidence="8">DSM 44614</strain>
    </source>
</reference>
<dbReference type="STRING" id="136857.CTEST_02590"/>
<name>A0A0G3H812_9CORY</name>
<accession>A0A0G3H812</accession>